<comment type="caution">
    <text evidence="1">The sequence shown here is derived from an EMBL/GenBank/DDBJ whole genome shotgun (WGS) entry which is preliminary data.</text>
</comment>
<name>A0A392UAA7_9FABA</name>
<dbReference type="AlphaFoldDB" id="A0A392UAA7"/>
<accession>A0A392UAA7</accession>
<organism evidence="1 2">
    <name type="scientific">Trifolium medium</name>
    <dbReference type="NCBI Taxonomy" id="97028"/>
    <lineage>
        <taxon>Eukaryota</taxon>
        <taxon>Viridiplantae</taxon>
        <taxon>Streptophyta</taxon>
        <taxon>Embryophyta</taxon>
        <taxon>Tracheophyta</taxon>
        <taxon>Spermatophyta</taxon>
        <taxon>Magnoliopsida</taxon>
        <taxon>eudicotyledons</taxon>
        <taxon>Gunneridae</taxon>
        <taxon>Pentapetalae</taxon>
        <taxon>rosids</taxon>
        <taxon>fabids</taxon>
        <taxon>Fabales</taxon>
        <taxon>Fabaceae</taxon>
        <taxon>Papilionoideae</taxon>
        <taxon>50 kb inversion clade</taxon>
        <taxon>NPAAA clade</taxon>
        <taxon>Hologalegina</taxon>
        <taxon>IRL clade</taxon>
        <taxon>Trifolieae</taxon>
        <taxon>Trifolium</taxon>
    </lineage>
</organism>
<protein>
    <submittedName>
        <fullName evidence="1">Uncharacterized protein</fullName>
    </submittedName>
</protein>
<feature type="non-terminal residue" evidence="1">
    <location>
        <position position="36"/>
    </location>
</feature>
<reference evidence="1 2" key="1">
    <citation type="journal article" date="2018" name="Front. Plant Sci.">
        <title>Red Clover (Trifolium pratense) and Zigzag Clover (T. medium) - A Picture of Genomic Similarities and Differences.</title>
        <authorList>
            <person name="Dluhosova J."/>
            <person name="Istvanek J."/>
            <person name="Nedelnik J."/>
            <person name="Repkova J."/>
        </authorList>
    </citation>
    <scope>NUCLEOTIDE SEQUENCE [LARGE SCALE GENOMIC DNA]</scope>
    <source>
        <strain evidence="2">cv. 10/8</strain>
        <tissue evidence="1">Leaf</tissue>
    </source>
</reference>
<dbReference type="Proteomes" id="UP000265520">
    <property type="component" value="Unassembled WGS sequence"/>
</dbReference>
<proteinExistence type="predicted"/>
<evidence type="ECO:0000313" key="2">
    <source>
        <dbReference type="Proteomes" id="UP000265520"/>
    </source>
</evidence>
<sequence>MGAGRAYGLEAALGACLTTPGAMRAKFLGVLLLAAP</sequence>
<dbReference type="EMBL" id="LXQA010776160">
    <property type="protein sequence ID" value="MCI70441.1"/>
    <property type="molecule type" value="Genomic_DNA"/>
</dbReference>
<keyword evidence="2" id="KW-1185">Reference proteome</keyword>
<evidence type="ECO:0000313" key="1">
    <source>
        <dbReference type="EMBL" id="MCI70441.1"/>
    </source>
</evidence>